<dbReference type="GO" id="GO:0003676">
    <property type="term" value="F:nucleic acid binding"/>
    <property type="evidence" value="ECO:0007669"/>
    <property type="project" value="InterPro"/>
</dbReference>
<accession>A0A4Y8PP43</accession>
<dbReference type="NCBIfam" id="TIGR00252">
    <property type="entry name" value="YraN family protein"/>
    <property type="match status" value="1"/>
</dbReference>
<dbReference type="InterPro" id="IPR011335">
    <property type="entry name" value="Restrct_endonuc-II-like"/>
</dbReference>
<evidence type="ECO:0000313" key="4">
    <source>
        <dbReference type="Proteomes" id="UP000298246"/>
    </source>
</evidence>
<dbReference type="SUPFAM" id="SSF52980">
    <property type="entry name" value="Restriction endonuclease-like"/>
    <property type="match status" value="1"/>
</dbReference>
<comment type="similarity">
    <text evidence="1 2">Belongs to the UPF0102 family.</text>
</comment>
<proteinExistence type="inferred from homology"/>
<organism evidence="3 4">
    <name type="scientific">Paenibacillus athensensis</name>
    <dbReference type="NCBI Taxonomy" id="1967502"/>
    <lineage>
        <taxon>Bacteria</taxon>
        <taxon>Bacillati</taxon>
        <taxon>Bacillota</taxon>
        <taxon>Bacilli</taxon>
        <taxon>Bacillales</taxon>
        <taxon>Paenibacillaceae</taxon>
        <taxon>Paenibacillus</taxon>
    </lineage>
</organism>
<keyword evidence="4" id="KW-1185">Reference proteome</keyword>
<dbReference type="PANTHER" id="PTHR34039">
    <property type="entry name" value="UPF0102 PROTEIN YRAN"/>
    <property type="match status" value="1"/>
</dbReference>
<dbReference type="InterPro" id="IPR011856">
    <property type="entry name" value="tRNA_endonuc-like_dom_sf"/>
</dbReference>
<dbReference type="Proteomes" id="UP000298246">
    <property type="component" value="Unassembled WGS sequence"/>
</dbReference>
<dbReference type="OrthoDB" id="9802516at2"/>
<dbReference type="Gene3D" id="3.40.1350.10">
    <property type="match status" value="1"/>
</dbReference>
<dbReference type="PANTHER" id="PTHR34039:SF1">
    <property type="entry name" value="UPF0102 PROTEIN YRAN"/>
    <property type="match status" value="1"/>
</dbReference>
<name>A0A4Y8PP43_9BACL</name>
<reference evidence="3 4" key="1">
    <citation type="submission" date="2017-03" db="EMBL/GenBank/DDBJ databases">
        <title>Isolation of Levoglucosan Utilizing Bacteria.</title>
        <authorList>
            <person name="Arya A.S."/>
        </authorList>
    </citation>
    <scope>NUCLEOTIDE SEQUENCE [LARGE SCALE GENOMIC DNA]</scope>
    <source>
        <strain evidence="3 4">MEC069</strain>
    </source>
</reference>
<evidence type="ECO:0000313" key="3">
    <source>
        <dbReference type="EMBL" id="TFE82576.1"/>
    </source>
</evidence>
<evidence type="ECO:0000256" key="1">
    <source>
        <dbReference type="ARBA" id="ARBA00006738"/>
    </source>
</evidence>
<dbReference type="NCBIfam" id="NF009154">
    <property type="entry name" value="PRK12497.3-3"/>
    <property type="match status" value="1"/>
</dbReference>
<dbReference type="EMBL" id="MYFO01000083">
    <property type="protein sequence ID" value="TFE82576.1"/>
    <property type="molecule type" value="Genomic_DNA"/>
</dbReference>
<dbReference type="InterPro" id="IPR003509">
    <property type="entry name" value="UPF0102_YraN-like"/>
</dbReference>
<protein>
    <recommendedName>
        <fullName evidence="2">UPF0102 protein B5M42_24835</fullName>
    </recommendedName>
</protein>
<dbReference type="CDD" id="cd20736">
    <property type="entry name" value="PoNe_Nuclease"/>
    <property type="match status" value="1"/>
</dbReference>
<comment type="caution">
    <text evidence="3">The sequence shown here is derived from an EMBL/GenBank/DDBJ whole genome shotgun (WGS) entry which is preliminary data.</text>
</comment>
<dbReference type="HAMAP" id="MF_00048">
    <property type="entry name" value="UPF0102"/>
    <property type="match status" value="1"/>
</dbReference>
<sequence length="122" mass="14084">MRNTLHLELGRQGESWAAAYLEEIGYTIVERNWRCRSGEIDLIAELGELIVFVEVRTRRSTGRFGLAKESVNARKQLKIRQTAQVYLHRTALHERHVRFDVVSIEMDGADNRPVIEHLPAAF</sequence>
<dbReference type="Pfam" id="PF02021">
    <property type="entry name" value="UPF0102"/>
    <property type="match status" value="1"/>
</dbReference>
<dbReference type="AlphaFoldDB" id="A0A4Y8PP43"/>
<gene>
    <name evidence="3" type="ORF">B5M42_24835</name>
</gene>
<evidence type="ECO:0000256" key="2">
    <source>
        <dbReference type="HAMAP-Rule" id="MF_00048"/>
    </source>
</evidence>
<dbReference type="NCBIfam" id="NF009150">
    <property type="entry name" value="PRK12497.1-3"/>
    <property type="match status" value="1"/>
</dbReference>